<organism evidence="3 4">
    <name type="scientific">Dysgonomonas capnocytophagoides</name>
    <dbReference type="NCBI Taxonomy" id="45254"/>
    <lineage>
        <taxon>Bacteria</taxon>
        <taxon>Pseudomonadati</taxon>
        <taxon>Bacteroidota</taxon>
        <taxon>Bacteroidia</taxon>
        <taxon>Bacteroidales</taxon>
        <taxon>Dysgonomonadaceae</taxon>
        <taxon>Dysgonomonas</taxon>
    </lineage>
</organism>
<dbReference type="InterPro" id="IPR000595">
    <property type="entry name" value="cNMP-bd_dom"/>
</dbReference>
<evidence type="ECO:0000259" key="2">
    <source>
        <dbReference type="PROSITE" id="PS50042"/>
    </source>
</evidence>
<dbReference type="EMBL" id="SOML01000001">
    <property type="protein sequence ID" value="TFD99007.1"/>
    <property type="molecule type" value="Genomic_DNA"/>
</dbReference>
<dbReference type="InterPro" id="IPR018490">
    <property type="entry name" value="cNMP-bd_dom_sf"/>
</dbReference>
<dbReference type="PANTHER" id="PTHR23011">
    <property type="entry name" value="CYCLIC NUCLEOTIDE-BINDING DOMAIN CONTAINING PROTEIN"/>
    <property type="match status" value="1"/>
</dbReference>
<feature type="compositionally biased region" description="Low complexity" evidence="1">
    <location>
        <begin position="11"/>
        <end position="24"/>
    </location>
</feature>
<protein>
    <submittedName>
        <fullName evidence="3">Cyclic nucleotide-binding domain-containing protein</fullName>
    </submittedName>
</protein>
<dbReference type="NCBIfam" id="NF041163">
    <property type="entry name" value="encap_f2b"/>
    <property type="match status" value="1"/>
</dbReference>
<accession>A0A4Y8L9I4</accession>
<dbReference type="CDD" id="cd00038">
    <property type="entry name" value="CAP_ED"/>
    <property type="match status" value="1"/>
</dbReference>
<feature type="region of interest" description="Disordered" evidence="1">
    <location>
        <begin position="1"/>
        <end position="29"/>
    </location>
</feature>
<reference evidence="3 4" key="1">
    <citation type="submission" date="2019-03" db="EMBL/GenBank/DDBJ databases">
        <title>San Antonio Military Medical Center submission to MRSN (WRAIR), pending publication.</title>
        <authorList>
            <person name="Blyth D.M."/>
            <person name="Mccarthy S.L."/>
            <person name="Schall S.E."/>
            <person name="Stam J.A."/>
            <person name="Ong A.C."/>
            <person name="Mcgann P.T."/>
        </authorList>
    </citation>
    <scope>NUCLEOTIDE SEQUENCE [LARGE SCALE GENOMIC DNA]</scope>
    <source>
        <strain evidence="3 4">MRSN571793</strain>
    </source>
</reference>
<dbReference type="InterPro" id="IPR049817">
    <property type="entry name" value="Encap_f2b"/>
</dbReference>
<name>A0A4Y8L9I4_9BACT</name>
<dbReference type="InterPro" id="IPR045641">
    <property type="entry name" value="SrpI-like"/>
</dbReference>
<proteinExistence type="predicted"/>
<dbReference type="InterPro" id="IPR014710">
    <property type="entry name" value="RmlC-like_jellyroll"/>
</dbReference>
<evidence type="ECO:0000313" key="3">
    <source>
        <dbReference type="EMBL" id="TFD99007.1"/>
    </source>
</evidence>
<gene>
    <name evidence="3" type="ORF">E2605_02660</name>
</gene>
<evidence type="ECO:0000256" key="1">
    <source>
        <dbReference type="SAM" id="MobiDB-lite"/>
    </source>
</evidence>
<dbReference type="Proteomes" id="UP000297861">
    <property type="component" value="Unassembled WGS sequence"/>
</dbReference>
<dbReference type="SUPFAM" id="SSF51206">
    <property type="entry name" value="cAMP-binding domain-like"/>
    <property type="match status" value="1"/>
</dbReference>
<evidence type="ECO:0000313" key="4">
    <source>
        <dbReference type="Proteomes" id="UP000297861"/>
    </source>
</evidence>
<dbReference type="RefSeq" id="WP_026627531.1">
    <property type="nucleotide sequence ID" value="NZ_JAWZLG010000034.1"/>
</dbReference>
<dbReference type="Pfam" id="PF19307">
    <property type="entry name" value="SrpI-like"/>
    <property type="match status" value="1"/>
</dbReference>
<dbReference type="SMART" id="SM00100">
    <property type="entry name" value="cNMP"/>
    <property type="match status" value="1"/>
</dbReference>
<dbReference type="Pfam" id="PF00027">
    <property type="entry name" value="cNMP_binding"/>
    <property type="match status" value="1"/>
</dbReference>
<feature type="domain" description="Cyclic nucleotide-binding" evidence="2">
    <location>
        <begin position="86"/>
        <end position="189"/>
    </location>
</feature>
<dbReference type="OrthoDB" id="9798601at2"/>
<dbReference type="STRING" id="1121485.GCA_000426485_00210"/>
<keyword evidence="4" id="KW-1185">Reference proteome</keyword>
<comment type="caution">
    <text evidence="3">The sequence shown here is derived from an EMBL/GenBank/DDBJ whole genome shotgun (WGS) entry which is preliminary data.</text>
</comment>
<dbReference type="PANTHER" id="PTHR23011:SF28">
    <property type="entry name" value="CYCLIC NUCLEOTIDE-BINDING DOMAIN CONTAINING PROTEIN"/>
    <property type="match status" value="1"/>
</dbReference>
<dbReference type="AlphaFoldDB" id="A0A4Y8L9I4"/>
<sequence length="479" mass="54140">MAKNDLQRSVTTATARKLATTTKTPPQMGSITPRLLLKLLPWVQVDSGTYRVNRTKVELKKAERIDIEFYDGVPAFSASSFRRIPLFSHIEESIVNRLAEKFEIKEVSLGEYLIKEGKDSQKFFIVAQGQAEIYSKGPHGENLRIALLSEGEYFGEADLLSDKASSVTVKSVTNGVYFTLSSSELEGIIHDVPNFRDEFQKAVDEHLRLRATVNTHGEKHIDLVSGHEEDNIIPETYIDYEENPREYSLNTLQTVVRVHTRVSDLYNNPYNQLEQQMRLSIESVRERQEWELINNRYFGLLNSVEPGYRISTRYGSPTPDDLDELLSLVWKNPSFFIAHPRAIAAFERECTWRGVPPVTTHLFGVPVILWRGVPIIPSDKLEIKGQYLTNRGVGSTEIILVRIGEKEQGVVGLHQAGIPGEIAPSLSARLMGLDKFGVASYLLTKYFSLASLTDDAIAVLENVEVGFYHNYQHRNAVEK</sequence>
<dbReference type="Gene3D" id="2.60.120.10">
    <property type="entry name" value="Jelly Rolls"/>
    <property type="match status" value="1"/>
</dbReference>
<dbReference type="PROSITE" id="PS50042">
    <property type="entry name" value="CNMP_BINDING_3"/>
    <property type="match status" value="1"/>
</dbReference>